<organism evidence="10 11">
    <name type="scientific">Streptomyces jeddahensis</name>
    <dbReference type="NCBI Taxonomy" id="1716141"/>
    <lineage>
        <taxon>Bacteria</taxon>
        <taxon>Bacillati</taxon>
        <taxon>Actinomycetota</taxon>
        <taxon>Actinomycetes</taxon>
        <taxon>Kitasatosporales</taxon>
        <taxon>Streptomycetaceae</taxon>
        <taxon>Streptomyces</taxon>
    </lineage>
</organism>
<dbReference type="PANTHER" id="PTHR24221">
    <property type="entry name" value="ATP-BINDING CASSETTE SUB-FAMILY B"/>
    <property type="match status" value="1"/>
</dbReference>
<evidence type="ECO:0000256" key="5">
    <source>
        <dbReference type="ARBA" id="ARBA00022989"/>
    </source>
</evidence>
<dbReference type="PROSITE" id="PS50929">
    <property type="entry name" value="ABC_TM1F"/>
    <property type="match status" value="1"/>
</dbReference>
<dbReference type="InterPro" id="IPR027417">
    <property type="entry name" value="P-loop_NTPase"/>
</dbReference>
<name>A0A177HS81_9ACTN</name>
<dbReference type="GO" id="GO:0005524">
    <property type="term" value="F:ATP binding"/>
    <property type="evidence" value="ECO:0007669"/>
    <property type="project" value="UniProtKB-KW"/>
</dbReference>
<evidence type="ECO:0000256" key="7">
    <source>
        <dbReference type="SAM" id="Phobius"/>
    </source>
</evidence>
<dbReference type="Gene3D" id="3.40.50.300">
    <property type="entry name" value="P-loop containing nucleotide triphosphate hydrolases"/>
    <property type="match status" value="1"/>
</dbReference>
<dbReference type="SMART" id="SM00382">
    <property type="entry name" value="AAA"/>
    <property type="match status" value="1"/>
</dbReference>
<feature type="transmembrane region" description="Helical" evidence="7">
    <location>
        <begin position="249"/>
        <end position="271"/>
    </location>
</feature>
<dbReference type="Pfam" id="PF00005">
    <property type="entry name" value="ABC_tran"/>
    <property type="match status" value="1"/>
</dbReference>
<evidence type="ECO:0000256" key="3">
    <source>
        <dbReference type="ARBA" id="ARBA00022741"/>
    </source>
</evidence>
<dbReference type="SUPFAM" id="SSF90123">
    <property type="entry name" value="ABC transporter transmembrane region"/>
    <property type="match status" value="1"/>
</dbReference>
<evidence type="ECO:0000256" key="2">
    <source>
        <dbReference type="ARBA" id="ARBA00022692"/>
    </source>
</evidence>
<keyword evidence="6 7" id="KW-0472">Membrane</keyword>
<keyword evidence="3" id="KW-0547">Nucleotide-binding</keyword>
<evidence type="ECO:0000256" key="6">
    <source>
        <dbReference type="ARBA" id="ARBA00023136"/>
    </source>
</evidence>
<protein>
    <submittedName>
        <fullName evidence="10">Lipid A export ATP-binding/permease protein MsbA</fullName>
        <ecNumber evidence="10">3.6.3.-</ecNumber>
    </submittedName>
</protein>
<evidence type="ECO:0000256" key="1">
    <source>
        <dbReference type="ARBA" id="ARBA00004651"/>
    </source>
</evidence>
<dbReference type="EMBL" id="LOHS01000072">
    <property type="protein sequence ID" value="OAH13871.1"/>
    <property type="molecule type" value="Genomic_DNA"/>
</dbReference>
<dbReference type="AlphaFoldDB" id="A0A177HS81"/>
<dbReference type="InterPro" id="IPR003593">
    <property type="entry name" value="AAA+_ATPase"/>
</dbReference>
<dbReference type="InterPro" id="IPR039421">
    <property type="entry name" value="Type_1_exporter"/>
</dbReference>
<gene>
    <name evidence="10" type="primary">msbA_2</name>
    <name evidence="10" type="ORF">STSP_28490</name>
</gene>
<sequence>MRRYLALWAEMLRICWRRAPGATAALFGLCALSIAAAAGIALSLRAVIDGSVHGALGTAVVGACGVAVSHGATAVFQATIVDLYLLLADETDLELRPRIYGWIAGIEGLDHLERTDFLDRLEGARNNTWRLCTSLWDVVLAVQAALKLGATLLVLGTVSPWLLFLLPFAALPLWFDHRGKQAVVDTETATAEVFRLQRHLFQLGTRADSGKDIRVAGAGEEIARRQAAAWDEAAHLRYRARVRAAWWKFGGWAVFACGFAGGLALVVYGAAHGNATAGDVVMAVTVASGLRQTVQAVVGSTANTLGTRTAIESYFWLRDYAAAETARTTGAALAPARLDKGIAFDHVSYRYPGTDRLALDDVSIHIPAGTVVAVVGEYGSGKTTLVKLLAKFYRPDTGRITLDGVDLADLDTAHWRSRISAAFQDFGRLETTFAEGVGLGDLPHLTDRERITRAIRDADASTLVERLPQGLDTQLGRELGGVDLSEGQWQRVALARSVMRDDPLLFVLDEPTASLDAPSEHAIFERQMSRARRLADHTGAITVIVSHRFSTVTGADLILVLDGGRLVESGTHAELSAVDGGRYADLYGIQEAAYND</sequence>
<dbReference type="InterPro" id="IPR036640">
    <property type="entry name" value="ABC1_TM_sf"/>
</dbReference>
<dbReference type="EC" id="3.6.3.-" evidence="10"/>
<evidence type="ECO:0000259" key="9">
    <source>
        <dbReference type="PROSITE" id="PS50929"/>
    </source>
</evidence>
<dbReference type="GO" id="GO:0005886">
    <property type="term" value="C:plasma membrane"/>
    <property type="evidence" value="ECO:0007669"/>
    <property type="project" value="UniProtKB-SubCell"/>
</dbReference>
<dbReference type="Gene3D" id="1.20.1560.10">
    <property type="entry name" value="ABC transporter type 1, transmembrane domain"/>
    <property type="match status" value="1"/>
</dbReference>
<evidence type="ECO:0000256" key="4">
    <source>
        <dbReference type="ARBA" id="ARBA00022840"/>
    </source>
</evidence>
<dbReference type="InterPro" id="IPR003439">
    <property type="entry name" value="ABC_transporter-like_ATP-bd"/>
</dbReference>
<accession>A0A177HS81</accession>
<comment type="caution">
    <text evidence="10">The sequence shown here is derived from an EMBL/GenBank/DDBJ whole genome shotgun (WGS) entry which is preliminary data.</text>
</comment>
<keyword evidence="10" id="KW-0378">Hydrolase</keyword>
<keyword evidence="4 10" id="KW-0067">ATP-binding</keyword>
<dbReference type="InterPro" id="IPR011527">
    <property type="entry name" value="ABC1_TM_dom"/>
</dbReference>
<evidence type="ECO:0000313" key="11">
    <source>
        <dbReference type="Proteomes" id="UP000077381"/>
    </source>
</evidence>
<dbReference type="GO" id="GO:0034040">
    <property type="term" value="F:ATPase-coupled lipid transmembrane transporter activity"/>
    <property type="evidence" value="ECO:0007669"/>
    <property type="project" value="TreeGrafter"/>
</dbReference>
<dbReference type="STRING" id="1716141.STSP_28490"/>
<dbReference type="GO" id="GO:0016887">
    <property type="term" value="F:ATP hydrolysis activity"/>
    <property type="evidence" value="ECO:0007669"/>
    <property type="project" value="InterPro"/>
</dbReference>
<evidence type="ECO:0000313" key="10">
    <source>
        <dbReference type="EMBL" id="OAH13871.1"/>
    </source>
</evidence>
<feature type="domain" description="ABC transmembrane type-1" evidence="9">
    <location>
        <begin position="126"/>
        <end position="306"/>
    </location>
</feature>
<dbReference type="PROSITE" id="PS50893">
    <property type="entry name" value="ABC_TRANSPORTER_2"/>
    <property type="match status" value="1"/>
</dbReference>
<evidence type="ECO:0000259" key="8">
    <source>
        <dbReference type="PROSITE" id="PS50893"/>
    </source>
</evidence>
<dbReference type="SUPFAM" id="SSF52540">
    <property type="entry name" value="P-loop containing nucleoside triphosphate hydrolases"/>
    <property type="match status" value="1"/>
</dbReference>
<dbReference type="PATRIC" id="fig|1716141.3.peg.2998"/>
<keyword evidence="5 7" id="KW-1133">Transmembrane helix</keyword>
<comment type="subcellular location">
    <subcellularLocation>
        <location evidence="1">Cell membrane</location>
        <topology evidence="1">Multi-pass membrane protein</topology>
    </subcellularLocation>
</comment>
<proteinExistence type="predicted"/>
<feature type="domain" description="ABC transporter" evidence="8">
    <location>
        <begin position="342"/>
        <end position="588"/>
    </location>
</feature>
<reference evidence="10 11" key="1">
    <citation type="submission" date="2015-12" db="EMBL/GenBank/DDBJ databases">
        <title>Genome sequence of Streptomyces sp. G25.</title>
        <authorList>
            <person name="Poehlein A."/>
            <person name="Roettig A."/>
            <person name="Hiessl S."/>
            <person name="Hauschild P."/>
            <person name="Schauer J."/>
            <person name="Madkour M.H."/>
            <person name="Al-Ansari A.M."/>
            <person name="Almakishah N.H."/>
            <person name="Steinbuechel A."/>
            <person name="Daniel R."/>
        </authorList>
    </citation>
    <scope>NUCLEOTIDE SEQUENCE [LARGE SCALE GENOMIC DNA]</scope>
    <source>
        <strain evidence="11">G25(2015)</strain>
    </source>
</reference>
<dbReference type="PANTHER" id="PTHR24221:SF654">
    <property type="entry name" value="ATP-BINDING CASSETTE SUB-FAMILY B MEMBER 6"/>
    <property type="match status" value="1"/>
</dbReference>
<keyword evidence="2 7" id="KW-0812">Transmembrane</keyword>
<dbReference type="GO" id="GO:0140359">
    <property type="term" value="F:ABC-type transporter activity"/>
    <property type="evidence" value="ECO:0007669"/>
    <property type="project" value="InterPro"/>
</dbReference>
<dbReference type="RefSeq" id="WP_067276838.1">
    <property type="nucleotide sequence ID" value="NZ_LOHS01000072.1"/>
</dbReference>
<feature type="transmembrane region" description="Helical" evidence="7">
    <location>
        <begin position="152"/>
        <end position="175"/>
    </location>
</feature>
<keyword evidence="11" id="KW-1185">Reference proteome</keyword>
<dbReference type="Proteomes" id="UP000077381">
    <property type="component" value="Unassembled WGS sequence"/>
</dbReference>